<dbReference type="Pfam" id="PF14008">
    <property type="entry name" value="Metallophos_C"/>
    <property type="match status" value="1"/>
</dbReference>
<reference evidence="2 3" key="1">
    <citation type="journal article" date="2007" name="Science">
        <title>Sea anemone genome reveals ancestral eumetazoan gene repertoire and genomic organization.</title>
        <authorList>
            <person name="Putnam N.H."/>
            <person name="Srivastava M."/>
            <person name="Hellsten U."/>
            <person name="Dirks B."/>
            <person name="Chapman J."/>
            <person name="Salamov A."/>
            <person name="Terry A."/>
            <person name="Shapiro H."/>
            <person name="Lindquist E."/>
            <person name="Kapitonov V.V."/>
            <person name="Jurka J."/>
            <person name="Genikhovich G."/>
            <person name="Grigoriev I.V."/>
            <person name="Lucas S.M."/>
            <person name="Steele R.E."/>
            <person name="Finnerty J.R."/>
            <person name="Technau U."/>
            <person name="Martindale M.Q."/>
            <person name="Rokhsar D.S."/>
        </authorList>
    </citation>
    <scope>NUCLEOTIDE SEQUENCE [LARGE SCALE GENOMIC DNA]</scope>
    <source>
        <strain evidence="3">CH2 X CH6</strain>
    </source>
</reference>
<dbReference type="InParanoid" id="A7SZW3"/>
<dbReference type="EMBL" id="DS469986">
    <property type="protein sequence ID" value="EDO30760.1"/>
    <property type="molecule type" value="Genomic_DNA"/>
</dbReference>
<dbReference type="PhylomeDB" id="A7SZW3"/>
<organism evidence="2 3">
    <name type="scientific">Nematostella vectensis</name>
    <name type="common">Starlet sea anemone</name>
    <dbReference type="NCBI Taxonomy" id="45351"/>
    <lineage>
        <taxon>Eukaryota</taxon>
        <taxon>Metazoa</taxon>
        <taxon>Cnidaria</taxon>
        <taxon>Anthozoa</taxon>
        <taxon>Hexacorallia</taxon>
        <taxon>Actiniaria</taxon>
        <taxon>Edwardsiidae</taxon>
        <taxon>Nematostella</taxon>
    </lineage>
</organism>
<dbReference type="STRING" id="45351.A7SZW3"/>
<dbReference type="Gene3D" id="3.60.21.10">
    <property type="match status" value="1"/>
</dbReference>
<dbReference type="AlphaFoldDB" id="A7SZW3"/>
<feature type="domain" description="Purple acid phosphatase C-terminal" evidence="1">
    <location>
        <begin position="40"/>
        <end position="100"/>
    </location>
</feature>
<dbReference type="InterPro" id="IPR029052">
    <property type="entry name" value="Metallo-depent_PP-like"/>
</dbReference>
<dbReference type="HOGENOM" id="CLU_147644_0_0_1"/>
<dbReference type="SUPFAM" id="SSF56300">
    <property type="entry name" value="Metallo-dependent phosphatases"/>
    <property type="match status" value="1"/>
</dbReference>
<sequence length="106" mass="12575">MQQEFEDLFYKYHVDLALWGHYHSYERTCPVYRQKCTPGGTTNVVVGTAGYVLLLTPFPFERKPWSEYHSVHYGYGRATAVNSTALLWEWVKNYNHEVADRVWLRK</sequence>
<evidence type="ECO:0000259" key="1">
    <source>
        <dbReference type="Pfam" id="PF14008"/>
    </source>
</evidence>
<accession>A7SZW3</accession>
<keyword evidence="3" id="KW-1185">Reference proteome</keyword>
<dbReference type="eggNOG" id="KOG1378">
    <property type="taxonomic scope" value="Eukaryota"/>
</dbReference>
<protein>
    <recommendedName>
        <fullName evidence="1">Purple acid phosphatase C-terminal domain-containing protein</fullName>
    </recommendedName>
</protein>
<dbReference type="PANTHER" id="PTHR45867">
    <property type="entry name" value="PURPLE ACID PHOSPHATASE"/>
    <property type="match status" value="1"/>
</dbReference>
<gene>
    <name evidence="2" type="ORF">NEMVEDRAFT_v1g220144</name>
</gene>
<dbReference type="Proteomes" id="UP000001593">
    <property type="component" value="Unassembled WGS sequence"/>
</dbReference>
<name>A7SZW3_NEMVE</name>
<proteinExistence type="predicted"/>
<dbReference type="InterPro" id="IPR025733">
    <property type="entry name" value="PAPs_C"/>
</dbReference>
<evidence type="ECO:0000313" key="3">
    <source>
        <dbReference type="Proteomes" id="UP000001593"/>
    </source>
</evidence>
<evidence type="ECO:0000313" key="2">
    <source>
        <dbReference type="EMBL" id="EDO30760.1"/>
    </source>
</evidence>